<keyword evidence="3" id="KW-1185">Reference proteome</keyword>
<protein>
    <submittedName>
        <fullName evidence="2">Uncharacterized protein</fullName>
    </submittedName>
</protein>
<proteinExistence type="predicted"/>
<dbReference type="OrthoDB" id="9799894at2"/>
<evidence type="ECO:0000313" key="2">
    <source>
        <dbReference type="EMBL" id="SNZ20802.1"/>
    </source>
</evidence>
<gene>
    <name evidence="2" type="ORF">SAMN06265368_3912</name>
</gene>
<dbReference type="RefSeq" id="WP_097155151.1">
    <property type="nucleotide sequence ID" value="NZ_OBEL01000005.1"/>
</dbReference>
<dbReference type="Proteomes" id="UP000219439">
    <property type="component" value="Unassembled WGS sequence"/>
</dbReference>
<evidence type="ECO:0000256" key="1">
    <source>
        <dbReference type="SAM" id="MobiDB-lite"/>
    </source>
</evidence>
<dbReference type="Pfam" id="PF06676">
    <property type="entry name" value="DUF1178"/>
    <property type="match status" value="1"/>
</dbReference>
<organism evidence="2 3">
    <name type="scientific">Cohaesibacter gelatinilyticus</name>
    <dbReference type="NCBI Taxonomy" id="372072"/>
    <lineage>
        <taxon>Bacteria</taxon>
        <taxon>Pseudomonadati</taxon>
        <taxon>Pseudomonadota</taxon>
        <taxon>Alphaproteobacteria</taxon>
        <taxon>Hyphomicrobiales</taxon>
        <taxon>Cohaesibacteraceae</taxon>
    </lineage>
</organism>
<dbReference type="AlphaFoldDB" id="A0A285PGG4"/>
<reference evidence="2 3" key="1">
    <citation type="submission" date="2017-09" db="EMBL/GenBank/DDBJ databases">
        <authorList>
            <person name="Ehlers B."/>
            <person name="Leendertz F.H."/>
        </authorList>
    </citation>
    <scope>NUCLEOTIDE SEQUENCE [LARGE SCALE GENOMIC DNA]</scope>
    <source>
        <strain evidence="2 3">DSM 18289</strain>
    </source>
</reference>
<accession>A0A285PGG4</accession>
<dbReference type="EMBL" id="OBEL01000005">
    <property type="protein sequence ID" value="SNZ20802.1"/>
    <property type="molecule type" value="Genomic_DNA"/>
</dbReference>
<name>A0A285PGG4_9HYPH</name>
<evidence type="ECO:0000313" key="3">
    <source>
        <dbReference type="Proteomes" id="UP000219439"/>
    </source>
</evidence>
<sequence>MIKFSLQCDAGHSFEGWFRNSGDFESQKQSGFLQCPGCGSENVNKALMAPAISGTRTQDKIAQTAEPQPTASAPVEPSASVPPAAPVPSPVQPVALQAETEQQAELVQKLRDLREKVVANSDYVGDKFAEEARKMHFNETEKRGIYGEATLDEVKDLNEDGIDCLPLPILPEDQN</sequence>
<feature type="region of interest" description="Disordered" evidence="1">
    <location>
        <begin position="57"/>
        <end position="92"/>
    </location>
</feature>
<feature type="compositionally biased region" description="Low complexity" evidence="1">
    <location>
        <begin position="69"/>
        <end position="82"/>
    </location>
</feature>
<dbReference type="InterPro" id="IPR009562">
    <property type="entry name" value="DUF1178"/>
</dbReference>
<dbReference type="PIRSF" id="PIRSF032131">
    <property type="entry name" value="UCP032131"/>
    <property type="match status" value="1"/>
</dbReference>